<gene>
    <name evidence="1" type="ORF">Ciccas_000966</name>
</gene>
<comment type="caution">
    <text evidence="1">The sequence shown here is derived from an EMBL/GenBank/DDBJ whole genome shotgun (WGS) entry which is preliminary data.</text>
</comment>
<organism evidence="1 2">
    <name type="scientific">Cichlidogyrus casuarinus</name>
    <dbReference type="NCBI Taxonomy" id="1844966"/>
    <lineage>
        <taxon>Eukaryota</taxon>
        <taxon>Metazoa</taxon>
        <taxon>Spiralia</taxon>
        <taxon>Lophotrochozoa</taxon>
        <taxon>Platyhelminthes</taxon>
        <taxon>Monogenea</taxon>
        <taxon>Monopisthocotylea</taxon>
        <taxon>Dactylogyridea</taxon>
        <taxon>Ancyrocephalidae</taxon>
        <taxon>Cichlidogyrus</taxon>
    </lineage>
</organism>
<accession>A0ABD2QLE6</accession>
<protein>
    <submittedName>
        <fullName evidence="1">Uncharacterized protein</fullName>
    </submittedName>
</protein>
<keyword evidence="2" id="KW-1185">Reference proteome</keyword>
<sequence>MIPPFTNKDKEIYVDDYVKSLNYVPPCTKNFARSSQALGSSVIDQYDALSQSTDNSSDDSVSAERINIHNRRSFVNRAGTLKPFTRKFSNGSSSRYDHEADNVPEDAHLNREIPINPIQIEFRERVRSINSHEDIFLDKKDDLSTKR</sequence>
<evidence type="ECO:0000313" key="2">
    <source>
        <dbReference type="Proteomes" id="UP001626550"/>
    </source>
</evidence>
<name>A0ABD2QLE6_9PLAT</name>
<dbReference type="EMBL" id="JBJKFK010000058">
    <property type="protein sequence ID" value="KAL3320354.1"/>
    <property type="molecule type" value="Genomic_DNA"/>
</dbReference>
<evidence type="ECO:0000313" key="1">
    <source>
        <dbReference type="EMBL" id="KAL3320354.1"/>
    </source>
</evidence>
<proteinExistence type="predicted"/>
<dbReference type="Proteomes" id="UP001626550">
    <property type="component" value="Unassembled WGS sequence"/>
</dbReference>
<reference evidence="1 2" key="1">
    <citation type="submission" date="2024-11" db="EMBL/GenBank/DDBJ databases">
        <title>Adaptive evolution of stress response genes in parasites aligns with host niche diversity.</title>
        <authorList>
            <person name="Hahn C."/>
            <person name="Resl P."/>
        </authorList>
    </citation>
    <scope>NUCLEOTIDE SEQUENCE [LARGE SCALE GENOMIC DNA]</scope>
    <source>
        <strain evidence="1">EGGRZ-B1_66</strain>
        <tissue evidence="1">Body</tissue>
    </source>
</reference>
<dbReference type="AlphaFoldDB" id="A0ABD2QLE6"/>